<gene>
    <name evidence="1" type="ORF">GCM10023144_23000</name>
</gene>
<protein>
    <submittedName>
        <fullName evidence="1">Uncharacterized protein</fullName>
    </submittedName>
</protein>
<dbReference type="Proteomes" id="UP001501671">
    <property type="component" value="Unassembled WGS sequence"/>
</dbReference>
<comment type="caution">
    <text evidence="1">The sequence shown here is derived from an EMBL/GenBank/DDBJ whole genome shotgun (WGS) entry which is preliminary data.</text>
</comment>
<proteinExistence type="predicted"/>
<accession>A0ABP8H0T3</accession>
<sequence>MPTNDTLPAVAFRLVQLSAGSAWLLISARPTFTFDRSRPSASSVPPLMPAKPCAPAVPMVSRSTTTVLPSASVTVWLPFWMAKPPLTWKKPKASIASVPLASSRSPLAPSMSSFRLDSGPVAMVRPVLPDE</sequence>
<evidence type="ECO:0000313" key="2">
    <source>
        <dbReference type="Proteomes" id="UP001501671"/>
    </source>
</evidence>
<organism evidence="1 2">
    <name type="scientific">Pigmentiphaga soli</name>
    <dbReference type="NCBI Taxonomy" id="1007095"/>
    <lineage>
        <taxon>Bacteria</taxon>
        <taxon>Pseudomonadati</taxon>
        <taxon>Pseudomonadota</taxon>
        <taxon>Betaproteobacteria</taxon>
        <taxon>Burkholderiales</taxon>
        <taxon>Alcaligenaceae</taxon>
        <taxon>Pigmentiphaga</taxon>
    </lineage>
</organism>
<name>A0ABP8H0T3_9BURK</name>
<keyword evidence="2" id="KW-1185">Reference proteome</keyword>
<reference evidence="2" key="1">
    <citation type="journal article" date="2019" name="Int. J. Syst. Evol. Microbiol.">
        <title>The Global Catalogue of Microorganisms (GCM) 10K type strain sequencing project: providing services to taxonomists for standard genome sequencing and annotation.</title>
        <authorList>
            <consortium name="The Broad Institute Genomics Platform"/>
            <consortium name="The Broad Institute Genome Sequencing Center for Infectious Disease"/>
            <person name="Wu L."/>
            <person name="Ma J."/>
        </authorList>
    </citation>
    <scope>NUCLEOTIDE SEQUENCE [LARGE SCALE GENOMIC DNA]</scope>
    <source>
        <strain evidence="2">JCM 17666</strain>
    </source>
</reference>
<dbReference type="EMBL" id="BAABFO010000009">
    <property type="protein sequence ID" value="GAA4332676.1"/>
    <property type="molecule type" value="Genomic_DNA"/>
</dbReference>
<evidence type="ECO:0000313" key="1">
    <source>
        <dbReference type="EMBL" id="GAA4332676.1"/>
    </source>
</evidence>